<dbReference type="eggNOG" id="COG2963">
    <property type="taxonomic scope" value="Bacteria"/>
</dbReference>
<keyword evidence="2" id="KW-1185">Reference proteome</keyword>
<dbReference type="Proteomes" id="UP000015531">
    <property type="component" value="Unassembled WGS sequence"/>
</dbReference>
<protein>
    <submittedName>
        <fullName evidence="1">Uncharacterized protein</fullName>
    </submittedName>
</protein>
<comment type="caution">
    <text evidence="1">The sequence shown here is derived from an EMBL/GenBank/DDBJ whole genome shotgun (WGS) entry which is preliminary data.</text>
</comment>
<dbReference type="AlphaFoldDB" id="T0HF42"/>
<dbReference type="EMBL" id="ATDP01000089">
    <property type="protein sequence ID" value="EQB14976.1"/>
    <property type="molecule type" value="Genomic_DNA"/>
</dbReference>
<organism evidence="1 2">
    <name type="scientific">Sphingobium lactosutens DS20</name>
    <dbReference type="NCBI Taxonomy" id="1331060"/>
    <lineage>
        <taxon>Bacteria</taxon>
        <taxon>Pseudomonadati</taxon>
        <taxon>Pseudomonadota</taxon>
        <taxon>Alphaproteobacteria</taxon>
        <taxon>Sphingomonadales</taxon>
        <taxon>Sphingomonadaceae</taxon>
        <taxon>Sphingobium</taxon>
    </lineage>
</organism>
<sequence length="74" mass="8765">MMKDIRRQTRRHCLAKDKIRVVLDGLRSENSITELYRKERIARSLTPPTLRFMEPEKRRLTGKAVLSVILCAWL</sequence>
<proteinExistence type="predicted"/>
<name>T0HF42_9SPHN</name>
<accession>T0HF42</accession>
<dbReference type="PATRIC" id="fig|1331060.3.peg.2370"/>
<reference evidence="1 2" key="1">
    <citation type="journal article" date="2013" name="Genome Announc.">
        <title>Draft Genome Sequence of Sphingobium lactosutens Strain DS20T, Isolated from a Hexachlorocyclohexane Dumpsite.</title>
        <authorList>
            <person name="Kumar R."/>
            <person name="Dwivedi V."/>
            <person name="Negi V."/>
            <person name="Khurana J.P."/>
            <person name="Lal R."/>
        </authorList>
    </citation>
    <scope>NUCLEOTIDE SEQUENCE [LARGE SCALE GENOMIC DNA]</scope>
    <source>
        <strain evidence="1 2">DS20</strain>
    </source>
</reference>
<gene>
    <name evidence="1" type="ORF">RLDS_12460</name>
</gene>
<evidence type="ECO:0000313" key="2">
    <source>
        <dbReference type="Proteomes" id="UP000015531"/>
    </source>
</evidence>
<evidence type="ECO:0000313" key="1">
    <source>
        <dbReference type="EMBL" id="EQB14976.1"/>
    </source>
</evidence>
<dbReference type="OrthoDB" id="9803878at2"/>